<dbReference type="Pfam" id="PF00795">
    <property type="entry name" value="CN_hydrolase"/>
    <property type="match status" value="1"/>
</dbReference>
<evidence type="ECO:0000313" key="4">
    <source>
        <dbReference type="Proteomes" id="UP001230426"/>
    </source>
</evidence>
<dbReference type="InterPro" id="IPR050345">
    <property type="entry name" value="Aliph_Amidase/BUP"/>
</dbReference>
<evidence type="ECO:0000256" key="1">
    <source>
        <dbReference type="ARBA" id="ARBA00022801"/>
    </source>
</evidence>
<dbReference type="EMBL" id="JAUSRB010000002">
    <property type="protein sequence ID" value="MDP9862882.1"/>
    <property type="molecule type" value="Genomic_DNA"/>
</dbReference>
<organism evidence="3 4">
    <name type="scientific">Streptosporangium brasiliense</name>
    <dbReference type="NCBI Taxonomy" id="47480"/>
    <lineage>
        <taxon>Bacteria</taxon>
        <taxon>Bacillati</taxon>
        <taxon>Actinomycetota</taxon>
        <taxon>Actinomycetes</taxon>
        <taxon>Streptosporangiales</taxon>
        <taxon>Streptosporangiaceae</taxon>
        <taxon>Streptosporangium</taxon>
    </lineage>
</organism>
<evidence type="ECO:0000313" key="3">
    <source>
        <dbReference type="EMBL" id="MDP9862882.1"/>
    </source>
</evidence>
<dbReference type="RefSeq" id="WP_306859289.1">
    <property type="nucleotide sequence ID" value="NZ_JAUSRB010000002.1"/>
</dbReference>
<reference evidence="3 4" key="1">
    <citation type="submission" date="2023-07" db="EMBL/GenBank/DDBJ databases">
        <title>Sequencing the genomes of 1000 actinobacteria strains.</title>
        <authorList>
            <person name="Klenk H.-P."/>
        </authorList>
    </citation>
    <scope>NUCLEOTIDE SEQUENCE [LARGE SCALE GENOMIC DNA]</scope>
    <source>
        <strain evidence="3 4">DSM 44109</strain>
    </source>
</reference>
<protein>
    <submittedName>
        <fullName evidence="3">Amidohydrolase</fullName>
    </submittedName>
</protein>
<dbReference type="PANTHER" id="PTHR43674">
    <property type="entry name" value="NITRILASE C965.09-RELATED"/>
    <property type="match status" value="1"/>
</dbReference>
<dbReference type="Gene3D" id="3.60.110.10">
    <property type="entry name" value="Carbon-nitrogen hydrolase"/>
    <property type="match status" value="1"/>
</dbReference>
<dbReference type="Proteomes" id="UP001230426">
    <property type="component" value="Unassembled WGS sequence"/>
</dbReference>
<feature type="domain" description="CN hydrolase" evidence="2">
    <location>
        <begin position="21"/>
        <end position="270"/>
    </location>
</feature>
<sequence>MTEDHSHRTEERTAPQPVSPVRVAVVQLDPRVGVDSRKDNMARALRSATQAADGGADLVVLPELATTGYSFETRAEVYAHAERVPDGETVAAWESFAREREVYVVAGLVEREGARLYDTAVLVGPDGYIGRYRKTHLWHREKLWFTPGDEGYPVFETPIGRIGLLICWDNWFPEVPRLLAQQGADILCSINNWVSTSQPRFDESGRCMANYLTMTAAHVNNVFIAAANRVGAERGTEFIGCSMIVGTDGRPLGAVAGHEREDILFADVDLVSARSAPVWNELNDLLRDRRTDLYDAMLGYRGGPALPR</sequence>
<dbReference type="SUPFAM" id="SSF56317">
    <property type="entry name" value="Carbon-nitrogen hydrolase"/>
    <property type="match status" value="1"/>
</dbReference>
<proteinExistence type="predicted"/>
<keyword evidence="4" id="KW-1185">Reference proteome</keyword>
<dbReference type="PANTHER" id="PTHR43674:SF16">
    <property type="entry name" value="CARBON-NITROGEN FAMILY, PUTATIVE (AFU_ORTHOLOGUE AFUA_5G02350)-RELATED"/>
    <property type="match status" value="1"/>
</dbReference>
<dbReference type="CDD" id="cd07580">
    <property type="entry name" value="nitrilase_2"/>
    <property type="match status" value="1"/>
</dbReference>
<comment type="caution">
    <text evidence="3">The sequence shown here is derived from an EMBL/GenBank/DDBJ whole genome shotgun (WGS) entry which is preliminary data.</text>
</comment>
<accession>A0ABT9R204</accession>
<dbReference type="PROSITE" id="PS50263">
    <property type="entry name" value="CN_HYDROLASE"/>
    <property type="match status" value="1"/>
</dbReference>
<dbReference type="InterPro" id="IPR003010">
    <property type="entry name" value="C-N_Hydrolase"/>
</dbReference>
<name>A0ABT9R204_9ACTN</name>
<keyword evidence="1" id="KW-0378">Hydrolase</keyword>
<dbReference type="InterPro" id="IPR036526">
    <property type="entry name" value="C-N_Hydrolase_sf"/>
</dbReference>
<evidence type="ECO:0000259" key="2">
    <source>
        <dbReference type="PROSITE" id="PS50263"/>
    </source>
</evidence>
<gene>
    <name evidence="3" type="ORF">J2S55_002148</name>
</gene>